<feature type="transmembrane region" description="Helical" evidence="7">
    <location>
        <begin position="91"/>
        <end position="115"/>
    </location>
</feature>
<evidence type="ECO:0000256" key="5">
    <source>
        <dbReference type="ARBA" id="ARBA00038359"/>
    </source>
</evidence>
<evidence type="ECO:0000256" key="3">
    <source>
        <dbReference type="ARBA" id="ARBA00022989"/>
    </source>
</evidence>
<feature type="domain" description="Rhodopsin" evidence="8">
    <location>
        <begin position="33"/>
        <end position="282"/>
    </location>
</feature>
<evidence type="ECO:0000259" key="8">
    <source>
        <dbReference type="Pfam" id="PF20684"/>
    </source>
</evidence>
<keyword evidence="3 7" id="KW-1133">Transmembrane helix</keyword>
<feature type="transmembrane region" description="Helical" evidence="7">
    <location>
        <begin position="170"/>
        <end position="192"/>
    </location>
</feature>
<dbReference type="PANTHER" id="PTHR33048:SF155">
    <property type="entry name" value="INTEGRAL MEMBRANE PROTEIN"/>
    <property type="match status" value="1"/>
</dbReference>
<feature type="transmembrane region" description="Helical" evidence="7">
    <location>
        <begin position="204"/>
        <end position="222"/>
    </location>
</feature>
<dbReference type="InterPro" id="IPR049326">
    <property type="entry name" value="Rhodopsin_dom_fungi"/>
</dbReference>
<dbReference type="AlphaFoldDB" id="A0AA97NRM9"/>
<organism evidence="9">
    <name type="scientific">Pyricularia oryzae (strain Y34)</name>
    <name type="common">Rice blast fungus</name>
    <name type="synonym">Magnaporthe oryzae</name>
    <dbReference type="NCBI Taxonomy" id="1143189"/>
    <lineage>
        <taxon>Eukaryota</taxon>
        <taxon>Fungi</taxon>
        <taxon>Dikarya</taxon>
        <taxon>Ascomycota</taxon>
        <taxon>Pezizomycotina</taxon>
        <taxon>Sordariomycetes</taxon>
        <taxon>Sordariomycetidae</taxon>
        <taxon>Magnaporthales</taxon>
        <taxon>Pyriculariaceae</taxon>
        <taxon>Pyricularia</taxon>
    </lineage>
</organism>
<dbReference type="Proteomes" id="UP000011086">
    <property type="component" value="Unassembled WGS sequence"/>
</dbReference>
<evidence type="ECO:0000313" key="9">
    <source>
        <dbReference type="EMBL" id="ELQ34938.1"/>
    </source>
</evidence>
<dbReference type="InterPro" id="IPR052337">
    <property type="entry name" value="SAT4-like"/>
</dbReference>
<dbReference type="GO" id="GO:0016020">
    <property type="term" value="C:membrane"/>
    <property type="evidence" value="ECO:0007669"/>
    <property type="project" value="UniProtKB-SubCell"/>
</dbReference>
<evidence type="ECO:0000256" key="6">
    <source>
        <dbReference type="SAM" id="MobiDB-lite"/>
    </source>
</evidence>
<evidence type="ECO:0000256" key="7">
    <source>
        <dbReference type="SAM" id="Phobius"/>
    </source>
</evidence>
<proteinExistence type="inferred from homology"/>
<name>A0AA97NRM9_PYRO3</name>
<comment type="similarity">
    <text evidence="5">Belongs to the SAT4 family.</text>
</comment>
<feature type="transmembrane region" description="Helical" evidence="7">
    <location>
        <begin position="16"/>
        <end position="35"/>
    </location>
</feature>
<dbReference type="PANTHER" id="PTHR33048">
    <property type="entry name" value="PTH11-LIKE INTEGRAL MEMBRANE PROTEIN (AFU_ORTHOLOGUE AFUA_5G11245)"/>
    <property type="match status" value="1"/>
</dbReference>
<reference evidence="9" key="1">
    <citation type="journal article" date="2012" name="PLoS Genet.">
        <title>Comparative analysis of the genomes of two field isolates of the rice blast fungus Magnaporthe oryzae.</title>
        <authorList>
            <person name="Xue M."/>
            <person name="Yang J."/>
            <person name="Li Z."/>
            <person name="Hu S."/>
            <person name="Yao N."/>
            <person name="Dean R.A."/>
            <person name="Zhao W."/>
            <person name="Shen M."/>
            <person name="Zhang H."/>
            <person name="Li C."/>
            <person name="Liu L."/>
            <person name="Cao L."/>
            <person name="Xu X."/>
            <person name="Xing Y."/>
            <person name="Hsiang T."/>
            <person name="Zhang Z."/>
            <person name="Xu J.R."/>
            <person name="Peng Y.L."/>
        </authorList>
    </citation>
    <scope>NUCLEOTIDE SEQUENCE</scope>
    <source>
        <strain evidence="9">Y34</strain>
    </source>
</reference>
<evidence type="ECO:0000256" key="1">
    <source>
        <dbReference type="ARBA" id="ARBA00004141"/>
    </source>
</evidence>
<dbReference type="EMBL" id="JH793107">
    <property type="protein sequence ID" value="ELQ34938.1"/>
    <property type="molecule type" value="Genomic_DNA"/>
</dbReference>
<feature type="region of interest" description="Disordered" evidence="6">
    <location>
        <begin position="333"/>
        <end position="352"/>
    </location>
</feature>
<dbReference type="Pfam" id="PF20684">
    <property type="entry name" value="Fung_rhodopsin"/>
    <property type="match status" value="1"/>
</dbReference>
<keyword evidence="2 7" id="KW-0812">Transmembrane</keyword>
<gene>
    <name evidence="9" type="ORF">OOU_Y34scaffold00739g2</name>
</gene>
<evidence type="ECO:0000256" key="4">
    <source>
        <dbReference type="ARBA" id="ARBA00023136"/>
    </source>
</evidence>
<protein>
    <recommendedName>
        <fullName evidence="8">Rhodopsin domain-containing protein</fullName>
    </recommendedName>
</protein>
<evidence type="ECO:0000256" key="2">
    <source>
        <dbReference type="ARBA" id="ARBA00022692"/>
    </source>
</evidence>
<feature type="transmembrane region" description="Helical" evidence="7">
    <location>
        <begin position="127"/>
        <end position="149"/>
    </location>
</feature>
<accession>A0AA97NRM9</accession>
<sequence length="352" mass="38960">MEVQSATATDDRGPRITAVMLTLTSISSVFVSLRLYTRAVIKKGLWAEDYIMALALVTSWGEAGLNVVAVRHGLGRHMWDLTREQRRGAQLWSILGSVTGVFGLGLPKIAMAAMLNRVLLAGYWSSMASWFLSIMSMVNFTVASMLILFQCATPQKAVWARDPDNECYSIRLVIGILFSAFGDLYFAVWPALVVSKLYISRPKALGLSCALGLGIMWVKHVLKTEPQRVKTKAFAGTNANKCLRRRWIQNDAVATFGRPGYSFAESAALLTCSSIPFLAPICRVFARWFSRTKARAGDGDVDSVPDLVQSLGRDQRLHHRALDTESGLAALRSTPRHRHRSMLRPLTPSRAD</sequence>
<keyword evidence="4 7" id="KW-0472">Membrane</keyword>
<comment type="subcellular location">
    <subcellularLocation>
        <location evidence="1">Membrane</location>
        <topology evidence="1">Multi-pass membrane protein</topology>
    </subcellularLocation>
</comment>
<feature type="transmembrane region" description="Helical" evidence="7">
    <location>
        <begin position="50"/>
        <end position="70"/>
    </location>
</feature>